<gene>
    <name evidence="1" type="ORF">OMQ_00885</name>
</gene>
<accession>S0NHJ1</accession>
<evidence type="ECO:0008006" key="3">
    <source>
        <dbReference type="Google" id="ProtNLM"/>
    </source>
</evidence>
<dbReference type="Proteomes" id="UP000014136">
    <property type="component" value="Unassembled WGS sequence"/>
</dbReference>
<dbReference type="OrthoDB" id="8757095at2"/>
<keyword evidence="2" id="KW-1185">Reference proteome</keyword>
<dbReference type="AlphaFoldDB" id="S0NHJ1"/>
<dbReference type="InterPro" id="IPR021359">
    <property type="entry name" value="DUF2812"/>
</dbReference>
<protein>
    <recommendedName>
        <fullName evidence="3">DUF2812 domain-containing protein</fullName>
    </recommendedName>
</protein>
<proteinExistence type="predicted"/>
<dbReference type="HOGENOM" id="CLU_2733822_0_0_9"/>
<sequence length="71" mass="8559">MKRQFKFFLSLEKEERWLNKELAKGWQLVDGTTGYTFEQSTPTHRIIQLDYRKFPTKDAFEEYVLFMSDSG</sequence>
<name>S0NHJ1_9ENTE</name>
<comment type="caution">
    <text evidence="1">The sequence shown here is derived from an EMBL/GenBank/DDBJ whole genome shotgun (WGS) entry which is preliminary data.</text>
</comment>
<dbReference type="RefSeq" id="WP_016174685.1">
    <property type="nucleotide sequence ID" value="NZ_KE136389.1"/>
</dbReference>
<dbReference type="PATRIC" id="fig|1139996.3.peg.873"/>
<dbReference type="Pfam" id="PF11193">
    <property type="entry name" value="DUF2812"/>
    <property type="match status" value="1"/>
</dbReference>
<evidence type="ECO:0000313" key="2">
    <source>
        <dbReference type="Proteomes" id="UP000014136"/>
    </source>
</evidence>
<organism evidence="1 2">
    <name type="scientific">Enterococcus saccharolyticus subsp. saccharolyticus ATCC 43076</name>
    <dbReference type="NCBI Taxonomy" id="1139996"/>
    <lineage>
        <taxon>Bacteria</taxon>
        <taxon>Bacillati</taxon>
        <taxon>Bacillota</taxon>
        <taxon>Bacilli</taxon>
        <taxon>Lactobacillales</taxon>
        <taxon>Enterococcaceae</taxon>
        <taxon>Enterococcus</taxon>
    </lineage>
</organism>
<reference evidence="1 2" key="1">
    <citation type="submission" date="2013-03" db="EMBL/GenBank/DDBJ databases">
        <title>The Genome Sequence of Enterococcus saccharolyticus ATCC_43076 (Illumina only assembly).</title>
        <authorList>
            <consortium name="The Broad Institute Genomics Platform"/>
            <consortium name="The Broad Institute Genome Sequencing Center for Infectious Disease"/>
            <person name="Earl A."/>
            <person name="Russ C."/>
            <person name="Gilmore M."/>
            <person name="Surin D."/>
            <person name="Walker B."/>
            <person name="Young S."/>
            <person name="Zeng Q."/>
            <person name="Gargeya S."/>
            <person name="Fitzgerald M."/>
            <person name="Haas B."/>
            <person name="Abouelleil A."/>
            <person name="Allen A.W."/>
            <person name="Alvarado L."/>
            <person name="Arachchi H.M."/>
            <person name="Berlin A.M."/>
            <person name="Chapman S.B."/>
            <person name="Gainer-Dewar J."/>
            <person name="Goldberg J."/>
            <person name="Griggs A."/>
            <person name="Gujja S."/>
            <person name="Hansen M."/>
            <person name="Howarth C."/>
            <person name="Imamovic A."/>
            <person name="Ireland A."/>
            <person name="Larimer J."/>
            <person name="McCowan C."/>
            <person name="Murphy C."/>
            <person name="Pearson M."/>
            <person name="Poon T.W."/>
            <person name="Priest M."/>
            <person name="Roberts A."/>
            <person name="Saif S."/>
            <person name="Shea T."/>
            <person name="Sisk P."/>
            <person name="Sykes S."/>
            <person name="Wortman J."/>
            <person name="Nusbaum C."/>
            <person name="Birren B."/>
        </authorList>
    </citation>
    <scope>NUCLEOTIDE SEQUENCE [LARGE SCALE GENOMIC DNA]</scope>
    <source>
        <strain evidence="1 2">ATCC 43076</strain>
    </source>
</reference>
<dbReference type="EMBL" id="AHYT01000002">
    <property type="protein sequence ID" value="EOT30189.1"/>
    <property type="molecule type" value="Genomic_DNA"/>
</dbReference>
<evidence type="ECO:0000313" key="1">
    <source>
        <dbReference type="EMBL" id="EOT30189.1"/>
    </source>
</evidence>